<dbReference type="RefSeq" id="WP_264287001.1">
    <property type="nucleotide sequence ID" value="NZ_JAOZEV010000007.1"/>
</dbReference>
<evidence type="ECO:0000313" key="2">
    <source>
        <dbReference type="Proteomes" id="UP001151133"/>
    </source>
</evidence>
<accession>A0A9X2ZRJ8</accession>
<evidence type="ECO:0000313" key="1">
    <source>
        <dbReference type="EMBL" id="MCV9932753.1"/>
    </source>
</evidence>
<dbReference type="EMBL" id="JAOZEV010000007">
    <property type="protein sequence ID" value="MCV9932753.1"/>
    <property type="molecule type" value="Genomic_DNA"/>
</dbReference>
<evidence type="ECO:0008006" key="3">
    <source>
        <dbReference type="Google" id="ProtNLM"/>
    </source>
</evidence>
<dbReference type="AlphaFoldDB" id="A0A9X2ZRJ8"/>
<gene>
    <name evidence="1" type="ORF">OIU80_10705</name>
</gene>
<sequence>MKKTFFILIPLILVSCQPKIILAVDQVSSDEKVQLYKDIRNSNNDSINISIPLEYKLIKEKKDLYSFGVIFVSNKKDLEEFKDFRVFSKANHKLIYATVELDPNEIPDHLLITENDIRISKVQAQKLLIKYKINKDISEIKDSDTITLISYNEFKKDNPSIIKELNKINDSIIFRVRDWKTKKTLLIAKKINW</sequence>
<dbReference type="PROSITE" id="PS51257">
    <property type="entry name" value="PROKAR_LIPOPROTEIN"/>
    <property type="match status" value="1"/>
</dbReference>
<protein>
    <recommendedName>
        <fullName evidence="3">Lipoprotein</fullName>
    </recommendedName>
</protein>
<keyword evidence="2" id="KW-1185">Reference proteome</keyword>
<reference evidence="1" key="1">
    <citation type="submission" date="2022-10" db="EMBL/GenBank/DDBJ databases">
        <title>Two novel species of Flavobacterium.</title>
        <authorList>
            <person name="Liu Q."/>
            <person name="Xin Y.-H."/>
        </authorList>
    </citation>
    <scope>NUCLEOTIDE SEQUENCE</scope>
    <source>
        <strain evidence="1">LS1R47</strain>
    </source>
</reference>
<comment type="caution">
    <text evidence="1">The sequence shown here is derived from an EMBL/GenBank/DDBJ whole genome shotgun (WGS) entry which is preliminary data.</text>
</comment>
<dbReference type="Proteomes" id="UP001151133">
    <property type="component" value="Unassembled WGS sequence"/>
</dbReference>
<name>A0A9X2ZRJ8_9FLAO</name>
<organism evidence="1 2">
    <name type="scientific">Flavobacterium frigoritolerans</name>
    <dbReference type="NCBI Taxonomy" id="2987686"/>
    <lineage>
        <taxon>Bacteria</taxon>
        <taxon>Pseudomonadati</taxon>
        <taxon>Bacteroidota</taxon>
        <taxon>Flavobacteriia</taxon>
        <taxon>Flavobacteriales</taxon>
        <taxon>Flavobacteriaceae</taxon>
        <taxon>Flavobacterium</taxon>
    </lineage>
</organism>
<proteinExistence type="predicted"/>